<keyword evidence="1" id="KW-0175">Coiled coil</keyword>
<feature type="compositionally biased region" description="Low complexity" evidence="2">
    <location>
        <begin position="66"/>
        <end position="76"/>
    </location>
</feature>
<sequence length="824" mass="94376">MSTGEGSSKQRNQMSAKEIEAAEMAQELMSMEMYEDGMGYDQMKQILQVINESRDMAGIEPENRSSQEMSQYSQEMTGTEVALQGNAKRDLPSEENSLPKPSFSYRQQSDKVSPTASSRKSVLDGEPVEEMSLSSPELFTNEERNLRRSSTDPESIFDKLVKENTMASGEVEETQTQPLVKNAWQIVSDISQDSQNSPSASFRVNVENAKSRKNQRVERWKLDPTKSVIEESDVPLRQKDRPVIQERIPYNFCHHRKALDAKEKLLNVLTYQLGEVADIWRRKHRHDASEFQWGSPIKVGTNNGSLDKKPLKEEPSTPERRTSFIKNQESSLTRRNQDRLCKRKAVDHFRDVAQDQVDSDDENESIFDTKKKAKTSDMCWEPQMRSGSSSGCEKHLTRSEKMLNNLNKVRIEEPSLITAYNSDDFDNNDLASLRKKKYTKKVEEVDRISSPEDFVPRRIVPPNPSKPKSPQGARQNGAKRKRKCPVKKDAQAVLEKGSNIGTTAAARGKFRNPFSKETKSPIRTLTDGEITNELHDDETEENQGDIEIKPLKVKGLSSKLALGASWLLHNKNAEAKMEAIKMTEHAKLQSEEIEKRREIALIRLQKDEEERKQKQAKEDEMKAKEEKWRNGEVIRNKKRRARQMQQKQADAERHRQEIVFTDDDDDNNILTSININQKAMEERVQCPICLLEFSKAEIQQHAADCNQFDNVAIPGGSRSPASNDDFMITDDDQLLVCNICSKFSTKDGIILEDHCHHCLLKEKEKQSNQTQFDSPDARIIEVPTSPIRCFIPISEQSESSINYTEQFLQQKRKRKSPANIKRRQ</sequence>
<feature type="region of interest" description="Disordered" evidence="2">
    <location>
        <begin position="443"/>
        <end position="488"/>
    </location>
</feature>
<feature type="compositionally biased region" description="Basic and acidic residues" evidence="2">
    <location>
        <begin position="52"/>
        <end position="65"/>
    </location>
</feature>
<dbReference type="AlphaFoldDB" id="A0A6J0BK23"/>
<keyword evidence="3" id="KW-1185">Reference proteome</keyword>
<dbReference type="Proteomes" id="UP000829291">
    <property type="component" value="Chromosome 5"/>
</dbReference>
<feature type="compositionally biased region" description="Basic residues" evidence="2">
    <location>
        <begin position="810"/>
        <end position="824"/>
    </location>
</feature>
<feature type="compositionally biased region" description="Basic and acidic residues" evidence="2">
    <location>
        <begin position="306"/>
        <end position="322"/>
    </location>
</feature>
<dbReference type="KEGG" id="nlo:107220738"/>
<accession>A0A6J0BK23</accession>
<proteinExistence type="predicted"/>
<feature type="compositionally biased region" description="Polar residues" evidence="2">
    <location>
        <begin position="324"/>
        <end position="334"/>
    </location>
</feature>
<dbReference type="GeneID" id="107220738"/>
<evidence type="ECO:0000313" key="5">
    <source>
        <dbReference type="RefSeq" id="XP_046596959.1"/>
    </source>
</evidence>
<evidence type="ECO:0000313" key="4">
    <source>
        <dbReference type="RefSeq" id="XP_015514936.2"/>
    </source>
</evidence>
<evidence type="ECO:0000256" key="1">
    <source>
        <dbReference type="SAM" id="Coils"/>
    </source>
</evidence>
<organism evidence="3 4">
    <name type="scientific">Neodiprion lecontei</name>
    <name type="common">Redheaded pine sawfly</name>
    <dbReference type="NCBI Taxonomy" id="441921"/>
    <lineage>
        <taxon>Eukaryota</taxon>
        <taxon>Metazoa</taxon>
        <taxon>Ecdysozoa</taxon>
        <taxon>Arthropoda</taxon>
        <taxon>Hexapoda</taxon>
        <taxon>Insecta</taxon>
        <taxon>Pterygota</taxon>
        <taxon>Neoptera</taxon>
        <taxon>Endopterygota</taxon>
        <taxon>Hymenoptera</taxon>
        <taxon>Tenthredinoidea</taxon>
        <taxon>Diprionidae</taxon>
        <taxon>Diprioninae</taxon>
        <taxon>Neodiprion</taxon>
    </lineage>
</organism>
<dbReference type="RefSeq" id="XP_015514936.2">
    <property type="nucleotide sequence ID" value="XM_015659450.2"/>
</dbReference>
<feature type="region of interest" description="Disordered" evidence="2">
    <location>
        <begin position="805"/>
        <end position="824"/>
    </location>
</feature>
<feature type="compositionally biased region" description="Polar residues" evidence="2">
    <location>
        <begin position="104"/>
        <end position="120"/>
    </location>
</feature>
<feature type="compositionally biased region" description="Basic and acidic residues" evidence="2">
    <location>
        <begin position="141"/>
        <end position="152"/>
    </location>
</feature>
<dbReference type="RefSeq" id="XP_046596959.1">
    <property type="nucleotide sequence ID" value="XM_046741003.1"/>
</dbReference>
<dbReference type="OrthoDB" id="7700074at2759"/>
<evidence type="ECO:0000313" key="3">
    <source>
        <dbReference type="Proteomes" id="UP000829291"/>
    </source>
</evidence>
<gene>
    <name evidence="4 5" type="primary">LOC107220738</name>
</gene>
<feature type="compositionally biased region" description="Basic and acidic residues" evidence="2">
    <location>
        <begin position="443"/>
        <end position="456"/>
    </location>
</feature>
<reference evidence="4 5" key="1">
    <citation type="submission" date="2025-05" db="UniProtKB">
        <authorList>
            <consortium name="RefSeq"/>
        </authorList>
    </citation>
    <scope>IDENTIFICATION</scope>
    <source>
        <tissue evidence="4 5">Thorax and Abdomen</tissue>
    </source>
</reference>
<feature type="coiled-coil region" evidence="1">
    <location>
        <begin position="590"/>
        <end position="657"/>
    </location>
</feature>
<name>A0A6J0BK23_NEOLC</name>
<evidence type="ECO:0000256" key="2">
    <source>
        <dbReference type="SAM" id="MobiDB-lite"/>
    </source>
</evidence>
<dbReference type="InParanoid" id="A0A6J0BK23"/>
<feature type="region of interest" description="Disordered" evidence="2">
    <location>
        <begin position="294"/>
        <end position="337"/>
    </location>
</feature>
<protein>
    <submittedName>
        <fullName evidence="4 5">Uncharacterized protein LOC107220738 isoform X1</fullName>
    </submittedName>
</protein>
<feature type="region of interest" description="Disordered" evidence="2">
    <location>
        <begin position="52"/>
        <end position="152"/>
    </location>
</feature>